<feature type="compositionally biased region" description="Basic and acidic residues" evidence="1">
    <location>
        <begin position="704"/>
        <end position="717"/>
    </location>
</feature>
<comment type="caution">
    <text evidence="2">The sequence shown here is derived from an EMBL/GenBank/DDBJ whole genome shotgun (WGS) entry which is preliminary data.</text>
</comment>
<feature type="region of interest" description="Disordered" evidence="1">
    <location>
        <begin position="643"/>
        <end position="727"/>
    </location>
</feature>
<reference evidence="2" key="1">
    <citation type="journal article" date="2019" name="Sci. Rep.">
        <title>Draft genome of Tanacetum cinerariifolium, the natural source of mosquito coil.</title>
        <authorList>
            <person name="Yamashiro T."/>
            <person name="Shiraishi A."/>
            <person name="Satake H."/>
            <person name="Nakayama K."/>
        </authorList>
    </citation>
    <scope>NUCLEOTIDE SEQUENCE</scope>
</reference>
<feature type="region of interest" description="Disordered" evidence="1">
    <location>
        <begin position="177"/>
        <end position="205"/>
    </location>
</feature>
<organism evidence="2">
    <name type="scientific">Tanacetum cinerariifolium</name>
    <name type="common">Dalmatian daisy</name>
    <name type="synonym">Chrysanthemum cinerariifolium</name>
    <dbReference type="NCBI Taxonomy" id="118510"/>
    <lineage>
        <taxon>Eukaryota</taxon>
        <taxon>Viridiplantae</taxon>
        <taxon>Streptophyta</taxon>
        <taxon>Embryophyta</taxon>
        <taxon>Tracheophyta</taxon>
        <taxon>Spermatophyta</taxon>
        <taxon>Magnoliopsida</taxon>
        <taxon>eudicotyledons</taxon>
        <taxon>Gunneridae</taxon>
        <taxon>Pentapetalae</taxon>
        <taxon>asterids</taxon>
        <taxon>campanulids</taxon>
        <taxon>Asterales</taxon>
        <taxon>Asteraceae</taxon>
        <taxon>Asteroideae</taxon>
        <taxon>Anthemideae</taxon>
        <taxon>Anthemidinae</taxon>
        <taxon>Tanacetum</taxon>
    </lineage>
</organism>
<dbReference type="EMBL" id="BKCJ010000006">
    <property type="protein sequence ID" value="GEU28450.1"/>
    <property type="molecule type" value="Genomic_DNA"/>
</dbReference>
<evidence type="ECO:0000313" key="2">
    <source>
        <dbReference type="EMBL" id="GEU28450.1"/>
    </source>
</evidence>
<evidence type="ECO:0000256" key="1">
    <source>
        <dbReference type="SAM" id="MobiDB-lite"/>
    </source>
</evidence>
<accession>A0A699GFH5</accession>
<feature type="compositionally biased region" description="Basic and acidic residues" evidence="1">
    <location>
        <begin position="646"/>
        <end position="669"/>
    </location>
</feature>
<feature type="region of interest" description="Disordered" evidence="1">
    <location>
        <begin position="739"/>
        <end position="761"/>
    </location>
</feature>
<feature type="region of interest" description="Disordered" evidence="1">
    <location>
        <begin position="403"/>
        <end position="426"/>
    </location>
</feature>
<sequence length="1985" mass="215539">MLALDQADFFQRQQGARDARGSESLALGQVHAAQASARRAVQVMEQHEVAEADAVVAAQHLVEPAHQCRLRARQAQREFQAGQNAGLRGQCHAHGNNRDLSDRNAAHLYGAIPDLAPGRHRLLCAAGGGANHYRRDPGAGHPGPGLSRVLQLCIQPASGAVAQWHCLVGGDDLRDAGRDRARPEKSVGAPAREHHHGRPGAGHAAGVRLRGGGRHAGLCRLDRAEGAVVAVRAGRGHGVRGHGAADPDPADGKVGNPAREHRPAHLALRQPGRYRHLGRAGRDHAGLEPRDAPAGLFRGVHRCHQTVPSADGQAAGARSLVRLADLAGGSVVHGRLGGAALHGGRVPGRRRDGRPLVRAEAARFHAPDRADDDHARVFPQRRAAHQLGRGRLGRLHCRRRAAGGVAVGQADRHARGRQDPQMGTGRGVDHRLAVADQGADHDHLLQHPARQGRDHQRNLYRAAADGHCQHHADGAGGPALPDRLSIDPRSPHHVAAVFEHEVGITFNGKERMDVDEYCISEGWIKVPAGKAVDRRGGFFSLPIKPRALRWFSRWRTGAAAVLRAACRASAASFQALVQDAHQHQRTERRGHHQIADHFEVLEAAVGALAHDMAGHHRRHASGQLLQRRADRIERAALVGRRHRLRHGLERNHAREYAHEHDGVERDQGHQRNPAQVRVHDHRHHRQHGAEDEHRELAPPVGHASDQRTGKNGADARHQVHGRQVRHVDAEVVDDVSAAERHQHEAARGQQGRGGKRQQVPRDLDRVIQVHPRTAILRLAQVGVHRFHLPRHDQAAHQAKPGQRQERDVPVPVVGQINADRDAQHLAGGKRGLDQAHHAPAHRGREQVGGNGQHDGTDHAAEQAGHHARAHQRFKTLRQAAPHGAQDKTRIKEQQQFLAVVAVGKARREQTRNTGAERIRRHHQPELLRPDIERRHDHGAQRRHDHKVEYHGKLQESQHGHHDFLVAGEGSGCFGSRCFLHGAVLVGCAGFIGREIHLAPLVVEQDVELAQDAVADVAGQGSATRAIEQSARVGGQFQRGVGDAHVADLEQLALRGQHPALAADALRGLHDVAGAVFLHQAVTLHEGLVHGQRVVAAGVDGEHAGQAVQHCRHLRGLVVKGEGDRRCGAAIDELARVVERDLARRVVDAGGRERQPFVADGAVDGQIVQRGAGEKRLLVQRQSRQPDLLDGGEHAALALLAHAREHRHALHRQLQTPVQLVADDVARARVEDEAERSLAVERERHADMRLARLERHRHRWPVGRKTFDDGRLRQRKIELGGRAVEHDAGDAQHVFVAFVAGVARAFLERQCHCADAAKIAVVDGKGLVADDFLAALDAARRGVDPEVERAAALRRHPHHGVMHALVLARLPERQRPRLAAREPPAIRLAAQVLFRVAGVGVELFHAAHALLPEIAPVRARHLARHGRRRNALRVTAADEIDVAAARFIVIEVAAHELGLLGGNGAPGVASHGRARLRQQRLGAGRRAGHRSGRRTCTTSRMVAEILAGAGANTRANENGHRDLRWPFSHAAATGAVGAARVAALVAAAGRAFLARSARFAEAALAWLGAATVVAWFPAAWTRGRAWSHARFLRLVALDHIHRNQLLGEAFDAFDVHAFGVVDQRDGLAIATGTAGTADAVHIVLGELRQVVVEHVGNRRHVDTAGGNVGGDQDFHLAAAQAVQRAVTGALVHVAMQCGSRETGDVQTVGDGVGVTLGGGKHHGLVERFVAQQVVQQAVLVRQVVHEVHGLGDVFVFVGSADDLDDLRILGDAAGHIAHHAVQGGREQHGLARRWRRFDDFFDVVDETHVQHAVGFVQHQDFQLREVDLARFHVVDQAARGGDQDLRILGQQLHLLRVRHAAQDRDSLDAAQVDAVFVGIAGHLQGQFAGRREHQHLRLGSLEAWTFATGAGGLHFLVGRLAGSCRLDCEQTVQRRQHEGCSLAGTGLRGYQQVLACDGRRNSLLLHRGWRGVAGVGQGFDDGRVET</sequence>
<feature type="region of interest" description="Disordered" evidence="1">
    <location>
        <begin position="828"/>
        <end position="872"/>
    </location>
</feature>
<proteinExistence type="predicted"/>
<feature type="compositionally biased region" description="Basic and acidic residues" evidence="1">
    <location>
        <begin position="854"/>
        <end position="864"/>
    </location>
</feature>
<dbReference type="AntiFam" id="ANF00149">
    <property type="entry name" value="Shadow ORF (opposite cshA)"/>
</dbReference>
<dbReference type="Pfam" id="PF11730">
    <property type="entry name" value="DUF3297"/>
    <property type="match status" value="1"/>
</dbReference>
<feature type="region of interest" description="Disordered" evidence="1">
    <location>
        <begin position="237"/>
        <end position="258"/>
    </location>
</feature>
<feature type="compositionally biased region" description="Basic and acidic residues" evidence="1">
    <location>
        <begin position="687"/>
        <end position="696"/>
    </location>
</feature>
<gene>
    <name evidence="2" type="ORF">Tci_000428</name>
</gene>
<dbReference type="InterPro" id="IPR021724">
    <property type="entry name" value="DUF3297"/>
</dbReference>
<protein>
    <submittedName>
        <fullName evidence="2">Uncharacterized protein</fullName>
    </submittedName>
</protein>
<name>A0A699GFH5_TANCI</name>